<organism evidence="4 5">
    <name type="scientific">Kingella pumchi</name>
    <dbReference type="NCBI Taxonomy" id="2779506"/>
    <lineage>
        <taxon>Bacteria</taxon>
        <taxon>Pseudomonadati</taxon>
        <taxon>Pseudomonadota</taxon>
        <taxon>Betaproteobacteria</taxon>
        <taxon>Neisseriales</taxon>
        <taxon>Neisseriaceae</taxon>
        <taxon>Kingella</taxon>
    </lineage>
</organism>
<feature type="signal peptide" evidence="3">
    <location>
        <begin position="1"/>
        <end position="25"/>
    </location>
</feature>
<name>A0ABS9NNF2_9NEIS</name>
<proteinExistence type="predicted"/>
<evidence type="ECO:0000256" key="1">
    <source>
        <dbReference type="ARBA" id="ARBA00022737"/>
    </source>
</evidence>
<keyword evidence="3" id="KW-0732">Signal</keyword>
<dbReference type="SMART" id="SM00028">
    <property type="entry name" value="TPR"/>
    <property type="match status" value="3"/>
</dbReference>
<evidence type="ECO:0000313" key="4">
    <source>
        <dbReference type="EMBL" id="MCG6504309.1"/>
    </source>
</evidence>
<dbReference type="PANTHER" id="PTHR45586">
    <property type="entry name" value="TPR REPEAT-CONTAINING PROTEIN PA4667"/>
    <property type="match status" value="1"/>
</dbReference>
<gene>
    <name evidence="4" type="ORF">MB824_07355</name>
</gene>
<dbReference type="EMBL" id="JAKOOW010000025">
    <property type="protein sequence ID" value="MCG6504309.1"/>
    <property type="molecule type" value="Genomic_DNA"/>
</dbReference>
<accession>A0ABS9NNF2</accession>
<dbReference type="SUPFAM" id="SSF48452">
    <property type="entry name" value="TPR-like"/>
    <property type="match status" value="1"/>
</dbReference>
<dbReference type="PANTHER" id="PTHR45586:SF1">
    <property type="entry name" value="LIPOPOLYSACCHARIDE ASSEMBLY PROTEIN B"/>
    <property type="match status" value="1"/>
</dbReference>
<dbReference type="InterPro" id="IPR011990">
    <property type="entry name" value="TPR-like_helical_dom_sf"/>
</dbReference>
<keyword evidence="2" id="KW-0802">TPR repeat</keyword>
<comment type="caution">
    <text evidence="4">The sequence shown here is derived from an EMBL/GenBank/DDBJ whole genome shotgun (WGS) entry which is preliminary data.</text>
</comment>
<reference evidence="4 5" key="1">
    <citation type="submission" date="2022-02" db="EMBL/GenBank/DDBJ databases">
        <title>Genome sequence data of Kingella unionensis sp. nov. strain CICC 24913 (CCUG 75125).</title>
        <authorList>
            <person name="Xiao M."/>
        </authorList>
    </citation>
    <scope>NUCLEOTIDE SEQUENCE [LARGE SCALE GENOMIC DNA]</scope>
    <source>
        <strain evidence="4 5">CICC 24913</strain>
    </source>
</reference>
<keyword evidence="1" id="KW-0677">Repeat</keyword>
<protein>
    <submittedName>
        <fullName evidence="4">Tetratricopeptide repeat protein</fullName>
    </submittedName>
</protein>
<dbReference type="Gene3D" id="1.25.40.10">
    <property type="entry name" value="Tetratricopeptide repeat domain"/>
    <property type="match status" value="1"/>
</dbReference>
<dbReference type="RefSeq" id="WP_238747658.1">
    <property type="nucleotide sequence ID" value="NZ_JAKOOW010000025.1"/>
</dbReference>
<keyword evidence="5" id="KW-1185">Reference proteome</keyword>
<evidence type="ECO:0000313" key="5">
    <source>
        <dbReference type="Proteomes" id="UP001298424"/>
    </source>
</evidence>
<dbReference type="Proteomes" id="UP001298424">
    <property type="component" value="Unassembled WGS sequence"/>
</dbReference>
<evidence type="ECO:0000256" key="3">
    <source>
        <dbReference type="SAM" id="SignalP"/>
    </source>
</evidence>
<feature type="chain" id="PRO_5046269641" evidence="3">
    <location>
        <begin position="26"/>
        <end position="606"/>
    </location>
</feature>
<sequence>MPASRRYLKPACLMLLLAFSGSLKAQTADSGEKVYRPSVKIRYSEEEKAAEVARRGAIVDHTQYLFALLSAEIALNKGDITSAIGTYLHVLRETHDPQVAERAMELSISVRAYPVADAVYKKWLETKPEATPEHRRLTWIHALSQGEWDAVLAGMPQVMEEAGEERRPKLFVLLTQMGAANPDLLAKGGDAVAKTVSRYDTLPEALIADLLFHSDAKGKEQAAADLKKLSALDVPPALFAVIDAVARINGEPFKKFFDGAEKQELKREWRLLEVDVLTRSGDYAKANRRLQKLLGDAPSAQLYLQAAGLAKERKSPMNTVLGYIEKAYQSGTDEEKSRAALLASTMLWGEDRYVEAEKWAKKITNREYRFDRAVLLANLAGSQKQWPRVKLLVQQAKKMPEKSGRFFEAKDLDGAYISAVSESQPPAQAVQTLGALIAQAERSRPGTERNRYLGMLLLQRGLIYSDKLKQNAKAIADFRRNLELNPGSAEAQNSLGYTLLESGTGNVDEAFKLIQSAYRQRPDSVEINDSMGWAYFKKGDAENALPYLEYAYRNKKDPEVAAHLGEAYWALEQKERAREVWREGWQKDPKHAVLAAVLKKYGIVFK</sequence>
<evidence type="ECO:0000256" key="2">
    <source>
        <dbReference type="ARBA" id="ARBA00022803"/>
    </source>
</evidence>
<dbReference type="InterPro" id="IPR019734">
    <property type="entry name" value="TPR_rpt"/>
</dbReference>
<dbReference type="InterPro" id="IPR051012">
    <property type="entry name" value="CellSynth/LPSAsmb/PSIAsmb"/>
</dbReference>
<dbReference type="Pfam" id="PF14559">
    <property type="entry name" value="TPR_19"/>
    <property type="match status" value="1"/>
</dbReference>
<dbReference type="Pfam" id="PF13432">
    <property type="entry name" value="TPR_16"/>
    <property type="match status" value="1"/>
</dbReference>